<dbReference type="NCBIfam" id="NF033517">
    <property type="entry name" value="transpos_IS66"/>
    <property type="match status" value="1"/>
</dbReference>
<evidence type="ECO:0000256" key="1">
    <source>
        <dbReference type="SAM" id="MobiDB-lite"/>
    </source>
</evidence>
<dbReference type="InterPro" id="IPR052344">
    <property type="entry name" value="Transposase-related"/>
</dbReference>
<evidence type="ECO:0000259" key="2">
    <source>
        <dbReference type="Pfam" id="PF03050"/>
    </source>
</evidence>
<feature type="domain" description="DUF6444" evidence="3">
    <location>
        <begin position="19"/>
        <end position="87"/>
    </location>
</feature>
<dbReference type="AlphaFoldDB" id="A0A9E4N2Z0"/>
<dbReference type="Proteomes" id="UP000886687">
    <property type="component" value="Unassembled WGS sequence"/>
</dbReference>
<organism evidence="4 5">
    <name type="scientific">Candidatus Thiodiazotropha lotti</name>
    <dbReference type="NCBI Taxonomy" id="2792787"/>
    <lineage>
        <taxon>Bacteria</taxon>
        <taxon>Pseudomonadati</taxon>
        <taxon>Pseudomonadota</taxon>
        <taxon>Gammaproteobacteria</taxon>
        <taxon>Chromatiales</taxon>
        <taxon>Sedimenticolaceae</taxon>
        <taxon>Candidatus Thiodiazotropha</taxon>
    </lineage>
</organism>
<dbReference type="InterPro" id="IPR045618">
    <property type="entry name" value="DUF6444"/>
</dbReference>
<dbReference type="Pfam" id="PF03050">
    <property type="entry name" value="DDE_Tnp_IS66"/>
    <property type="match status" value="1"/>
</dbReference>
<evidence type="ECO:0000313" key="4">
    <source>
        <dbReference type="EMBL" id="MCG7941420.1"/>
    </source>
</evidence>
<dbReference type="EMBL" id="JAEPDI010000036">
    <property type="protein sequence ID" value="MCG7941420.1"/>
    <property type="molecule type" value="Genomic_DNA"/>
</dbReference>
<dbReference type="InterPro" id="IPR004291">
    <property type="entry name" value="Transposase_IS66_central"/>
</dbReference>
<feature type="domain" description="Transposase IS66 central" evidence="2">
    <location>
        <begin position="161"/>
        <end position="436"/>
    </location>
</feature>
<name>A0A9E4N2Z0_9GAMM</name>
<feature type="non-terminal residue" evidence="4">
    <location>
        <position position="455"/>
    </location>
</feature>
<accession>A0A9E4N2Z0</accession>
<evidence type="ECO:0000313" key="5">
    <source>
        <dbReference type="Proteomes" id="UP000886687"/>
    </source>
</evidence>
<feature type="region of interest" description="Disordered" evidence="1">
    <location>
        <begin position="50"/>
        <end position="96"/>
    </location>
</feature>
<sequence>MKIEDIDVDSAINSVKELLKKESGLSPALRSALEVLLVLVSLLLNRITLNSKNSSKPPSTDPNRKKTSKKGKSDRKPGGQKGHNGTTLEPVDDPDEVTELKIDRRTLPKGPQYKEVGHEIRQIIDIDISRFVTEYWAQILEDNQGNRFVASFPEGVNRPVQYGFNLKANAVYISQYQLIPYDRTRDHFQDQMHIPVSAGSVFNFNKEAYERLEPFEQWAKTELARSMLMHADETGINIGGKRHWLHCASNASLTLFYPHAKRGTDAIDEMGILPFFKGVLCHDHWKPYYRYECIHALCNAHHLRELERAWEQDHQQWAKEMKTLLIDIAKAVENAGGWLSSDETERCRKRYRKLLEKAEIECLPPDESQRNGKRGRLKRSKARNLLERLRDFEQDVLRFMDVESVPFTNNQGENDLRMTKVQQKISGCFRSMEGAKYFCRVRSYLSTCRKQSMTA</sequence>
<reference evidence="4" key="1">
    <citation type="journal article" date="2021" name="Proc. Natl. Acad. Sci. U.S.A.">
        <title>Global biogeography of chemosynthetic symbionts reveals both localized and globally distributed symbiont groups. .</title>
        <authorList>
            <person name="Osvatic J.T."/>
            <person name="Wilkins L.G.E."/>
            <person name="Leibrecht L."/>
            <person name="Leray M."/>
            <person name="Zauner S."/>
            <person name="Polzin J."/>
            <person name="Camacho Y."/>
            <person name="Gros O."/>
            <person name="van Gils J.A."/>
            <person name="Eisen J.A."/>
            <person name="Petersen J.M."/>
            <person name="Yuen B."/>
        </authorList>
    </citation>
    <scope>NUCLEOTIDE SEQUENCE</scope>
    <source>
        <strain evidence="4">MAGL173</strain>
    </source>
</reference>
<protein>
    <submittedName>
        <fullName evidence="4">IS66 family transposase</fullName>
    </submittedName>
</protein>
<comment type="caution">
    <text evidence="4">The sequence shown here is derived from an EMBL/GenBank/DDBJ whole genome shotgun (WGS) entry which is preliminary data.</text>
</comment>
<proteinExistence type="predicted"/>
<evidence type="ECO:0000259" key="3">
    <source>
        <dbReference type="Pfam" id="PF20042"/>
    </source>
</evidence>
<dbReference type="Pfam" id="PF20042">
    <property type="entry name" value="DUF6444"/>
    <property type="match status" value="1"/>
</dbReference>
<gene>
    <name evidence="4" type="ORF">JAZ04_21525</name>
</gene>
<dbReference type="PANTHER" id="PTHR33678">
    <property type="entry name" value="BLL1576 PROTEIN"/>
    <property type="match status" value="1"/>
</dbReference>
<dbReference type="PANTHER" id="PTHR33678:SF1">
    <property type="entry name" value="BLL1576 PROTEIN"/>
    <property type="match status" value="1"/>
</dbReference>